<proteinExistence type="predicted"/>
<dbReference type="SUPFAM" id="SSF53098">
    <property type="entry name" value="Ribonuclease H-like"/>
    <property type="match status" value="1"/>
</dbReference>
<evidence type="ECO:0000256" key="3">
    <source>
        <dbReference type="ARBA" id="ARBA00022989"/>
    </source>
</evidence>
<name>A0A7R8H049_LEPSM</name>
<dbReference type="InterPro" id="IPR036397">
    <property type="entry name" value="RNaseH_sf"/>
</dbReference>
<organism evidence="6 7">
    <name type="scientific">Lepeophtheirus salmonis</name>
    <name type="common">Salmon louse</name>
    <name type="synonym">Caligus salmonis</name>
    <dbReference type="NCBI Taxonomy" id="72036"/>
    <lineage>
        <taxon>Eukaryota</taxon>
        <taxon>Metazoa</taxon>
        <taxon>Ecdysozoa</taxon>
        <taxon>Arthropoda</taxon>
        <taxon>Crustacea</taxon>
        <taxon>Multicrustacea</taxon>
        <taxon>Hexanauplia</taxon>
        <taxon>Copepoda</taxon>
        <taxon>Siphonostomatoida</taxon>
        <taxon>Caligidae</taxon>
        <taxon>Lepeophtheirus</taxon>
    </lineage>
</organism>
<dbReference type="PANTHER" id="PTHR46628:SF1">
    <property type="entry name" value="PIRNA BIOGENESIS PROTEIN EXD1"/>
    <property type="match status" value="1"/>
</dbReference>
<keyword evidence="5" id="KW-0968">Cytoplasmic vesicle</keyword>
<accession>A0A7R8H049</accession>
<protein>
    <submittedName>
        <fullName evidence="6">EXD1</fullName>
    </submittedName>
</protein>
<dbReference type="GO" id="GO:0008408">
    <property type="term" value="F:3'-5' exonuclease activity"/>
    <property type="evidence" value="ECO:0007669"/>
    <property type="project" value="InterPro"/>
</dbReference>
<dbReference type="GO" id="GO:1990923">
    <property type="term" value="C:PET complex"/>
    <property type="evidence" value="ECO:0007669"/>
    <property type="project" value="TreeGrafter"/>
</dbReference>
<evidence type="ECO:0000256" key="5">
    <source>
        <dbReference type="ARBA" id="ARBA00023329"/>
    </source>
</evidence>
<reference evidence="6" key="1">
    <citation type="submission" date="2021-02" db="EMBL/GenBank/DDBJ databases">
        <authorList>
            <person name="Bekaert M."/>
        </authorList>
    </citation>
    <scope>NUCLEOTIDE SEQUENCE</scope>
    <source>
        <strain evidence="6">IoA-00</strain>
    </source>
</reference>
<dbReference type="GO" id="GO:0031410">
    <property type="term" value="C:cytoplasmic vesicle"/>
    <property type="evidence" value="ECO:0007669"/>
    <property type="project" value="UniProtKB-KW"/>
</dbReference>
<dbReference type="GO" id="GO:0034587">
    <property type="term" value="P:piRNA processing"/>
    <property type="evidence" value="ECO:0007669"/>
    <property type="project" value="TreeGrafter"/>
</dbReference>
<keyword evidence="3" id="KW-1133">Transmembrane helix</keyword>
<dbReference type="EMBL" id="HG994580">
    <property type="protein sequence ID" value="CAF2778839.1"/>
    <property type="molecule type" value="Genomic_DNA"/>
</dbReference>
<dbReference type="InterPro" id="IPR012337">
    <property type="entry name" value="RNaseH-like_sf"/>
</dbReference>
<evidence type="ECO:0000256" key="1">
    <source>
        <dbReference type="ARBA" id="ARBA00022692"/>
    </source>
</evidence>
<dbReference type="AlphaFoldDB" id="A0A7R8H049"/>
<evidence type="ECO:0000256" key="2">
    <source>
        <dbReference type="ARBA" id="ARBA00022824"/>
    </source>
</evidence>
<sequence length="539" mass="61246">MTMADNSDVISKLRASVNREASDVEVFKSILTHSFFIMASPIITFFLCSFMLHRINIESADVIAAIAAVVVLHLFLFIFIYKAYLGGKETYFEGILQKTEDDNRICLKKCINKDMNVQLKGNCPFFVSDLTDIVVMDSVEKIRSETSAIVSKNMHNNFRSSDYSKPEHLSKLKVVDIDLLLGGSNDSKISSQTHGDIPRPEMDLSCTYEDSNAEIETIRNTLWTNGPPSLSYVPSSFVYIESPSSRLFDKALDELLTQRMVGLSIEGQAIGRDGKGSLFSFSTLDKIYLFDIFEEEERFSESLKPILVSPSIVKIVHDCRMMSDYLDKVFNIRPNNIYDTLGAHISFLTWAIHSGHVINYAVSVGYCVRSYLGVSANSLYFPKYRREYMEKMDNAIWLQRPLLESCRTNAIKNVMFLLDLYVILQEAIALPAIKATNALLSVVRDSSEECCNIQRRNPHIIPQKVAIESDLPDFYKQMSNVEEIPKTVMNKLPQWNKRELSPSYGIPQGIRLHQCIAQYNNSLTFSKHIMHMKAESLDN</sequence>
<dbReference type="InterPro" id="IPR052144">
    <property type="entry name" value="piRNA_biogenesis_EXD1"/>
</dbReference>
<dbReference type="Pfam" id="PF09446">
    <property type="entry name" value="VMA21"/>
    <property type="match status" value="1"/>
</dbReference>
<keyword evidence="7" id="KW-1185">Reference proteome</keyword>
<dbReference type="Gene3D" id="3.30.420.10">
    <property type="entry name" value="Ribonuclease H-like superfamily/Ribonuclease H"/>
    <property type="match status" value="1"/>
</dbReference>
<dbReference type="Pfam" id="PF01612">
    <property type="entry name" value="DNA_pol_A_exo1"/>
    <property type="match status" value="1"/>
</dbReference>
<dbReference type="InterPro" id="IPR002562">
    <property type="entry name" value="3'-5'_exonuclease_dom"/>
</dbReference>
<dbReference type="Proteomes" id="UP000675881">
    <property type="component" value="Chromosome 1"/>
</dbReference>
<evidence type="ECO:0000256" key="4">
    <source>
        <dbReference type="ARBA" id="ARBA00023136"/>
    </source>
</evidence>
<evidence type="ECO:0000313" key="7">
    <source>
        <dbReference type="Proteomes" id="UP000675881"/>
    </source>
</evidence>
<keyword evidence="1" id="KW-0812">Transmembrane</keyword>
<dbReference type="InterPro" id="IPR019013">
    <property type="entry name" value="Vma21"/>
</dbReference>
<dbReference type="GO" id="GO:0003676">
    <property type="term" value="F:nucleic acid binding"/>
    <property type="evidence" value="ECO:0007669"/>
    <property type="project" value="InterPro"/>
</dbReference>
<dbReference type="PANTHER" id="PTHR46628">
    <property type="entry name" value="PIRNA BIOGENESIS PROTEIN EXD1"/>
    <property type="match status" value="1"/>
</dbReference>
<evidence type="ECO:0000313" key="6">
    <source>
        <dbReference type="EMBL" id="CAF2778839.1"/>
    </source>
</evidence>
<gene>
    <name evidence="6" type="ORF">LSAA_776</name>
</gene>
<keyword evidence="4" id="KW-0472">Membrane</keyword>
<dbReference type="GO" id="GO:0070072">
    <property type="term" value="P:vacuolar proton-transporting V-type ATPase complex assembly"/>
    <property type="evidence" value="ECO:0007669"/>
    <property type="project" value="InterPro"/>
</dbReference>
<keyword evidence="2" id="KW-0256">Endoplasmic reticulum</keyword>